<proteinExistence type="predicted"/>
<comment type="caution">
    <text evidence="1">The sequence shown here is derived from an EMBL/GenBank/DDBJ whole genome shotgun (WGS) entry which is preliminary data.</text>
</comment>
<reference evidence="2" key="1">
    <citation type="journal article" date="2019" name="Int. J. Syst. Evol. Microbiol.">
        <title>The Global Catalogue of Microorganisms (GCM) 10K type strain sequencing project: providing services to taxonomists for standard genome sequencing and annotation.</title>
        <authorList>
            <consortium name="The Broad Institute Genomics Platform"/>
            <consortium name="The Broad Institute Genome Sequencing Center for Infectious Disease"/>
            <person name="Wu L."/>
            <person name="Ma J."/>
        </authorList>
    </citation>
    <scope>NUCLEOTIDE SEQUENCE [LARGE SCALE GENOMIC DNA]</scope>
    <source>
        <strain evidence="2">CGMCC 1.12151</strain>
    </source>
</reference>
<keyword evidence="2" id="KW-1185">Reference proteome</keyword>
<dbReference type="Proteomes" id="UP001595932">
    <property type="component" value="Unassembled WGS sequence"/>
</dbReference>
<evidence type="ECO:0008006" key="3">
    <source>
        <dbReference type="Google" id="ProtNLM"/>
    </source>
</evidence>
<sequence>MANSPHDAPEHSFLSTLSSPARNALLHHGIDTLEKLAALSERDILALHGVGPASLPVMRQLLQEAGLSFREESTE</sequence>
<name>A0ABV9MCE9_9BACL</name>
<accession>A0ABV9MCE9</accession>
<organism evidence="1 2">
    <name type="scientific">Planococcus dechangensis</name>
    <dbReference type="NCBI Taxonomy" id="1176255"/>
    <lineage>
        <taxon>Bacteria</taxon>
        <taxon>Bacillati</taxon>
        <taxon>Bacillota</taxon>
        <taxon>Bacilli</taxon>
        <taxon>Bacillales</taxon>
        <taxon>Caryophanaceae</taxon>
        <taxon>Planococcus</taxon>
    </lineage>
</organism>
<dbReference type="EMBL" id="JBHSGL010000005">
    <property type="protein sequence ID" value="MFC4713461.1"/>
    <property type="molecule type" value="Genomic_DNA"/>
</dbReference>
<gene>
    <name evidence="1" type="ORF">ACFO5U_11330</name>
</gene>
<dbReference type="Gene3D" id="1.10.150.20">
    <property type="entry name" value="5' to 3' exonuclease, C-terminal subdomain"/>
    <property type="match status" value="1"/>
</dbReference>
<evidence type="ECO:0000313" key="2">
    <source>
        <dbReference type="Proteomes" id="UP001595932"/>
    </source>
</evidence>
<dbReference type="SUPFAM" id="SSF47789">
    <property type="entry name" value="C-terminal domain of RNA polymerase alpha subunit"/>
    <property type="match status" value="1"/>
</dbReference>
<dbReference type="RefSeq" id="WP_377279171.1">
    <property type="nucleotide sequence ID" value="NZ_JBHSGL010000005.1"/>
</dbReference>
<evidence type="ECO:0000313" key="1">
    <source>
        <dbReference type="EMBL" id="MFC4713461.1"/>
    </source>
</evidence>
<protein>
    <recommendedName>
        <fullName evidence="3">DNA-binding protein</fullName>
    </recommendedName>
</protein>